<comment type="caution">
    <text evidence="1">The sequence shown here is derived from an EMBL/GenBank/DDBJ whole genome shotgun (WGS) entry which is preliminary data.</text>
</comment>
<evidence type="ECO:0000313" key="2">
    <source>
        <dbReference type="Proteomes" id="UP000035034"/>
    </source>
</evidence>
<reference evidence="1 2" key="1">
    <citation type="submission" date="2011-12" db="EMBL/GenBank/DDBJ databases">
        <title>Whole genome shotgun sequence of Gordonia effusa NBRC 100432.</title>
        <authorList>
            <person name="Yoshida I."/>
            <person name="Takarada H."/>
            <person name="Hosoyama A."/>
            <person name="Tsuchikane K."/>
            <person name="Katsumata H."/>
            <person name="Yamazaki S."/>
            <person name="Fujita N."/>
        </authorList>
    </citation>
    <scope>NUCLEOTIDE SEQUENCE [LARGE SCALE GENOMIC DNA]</scope>
    <source>
        <strain evidence="1 2">NBRC 100432</strain>
    </source>
</reference>
<organism evidence="1 2">
    <name type="scientific">Gordonia effusa NBRC 100432</name>
    <dbReference type="NCBI Taxonomy" id="1077974"/>
    <lineage>
        <taxon>Bacteria</taxon>
        <taxon>Bacillati</taxon>
        <taxon>Actinomycetota</taxon>
        <taxon>Actinomycetes</taxon>
        <taxon>Mycobacteriales</taxon>
        <taxon>Gordoniaceae</taxon>
        <taxon>Gordonia</taxon>
    </lineage>
</organism>
<dbReference type="Proteomes" id="UP000035034">
    <property type="component" value="Unassembled WGS sequence"/>
</dbReference>
<name>H0QWY2_9ACTN</name>
<sequence length="180" mass="19155">MNRRGGVQLAVVAVVFTLILVSAIAVIGRPTAGQPRANPTAILISWLDQASDRDKLEAPFTASATTTQSGRDEVIARMTVEVSKPMVQVAIRVACFSAAAHSNLLKRKESFFATLDGTRFGSGSCSPPPVDSSPIRGSAWIGITLEPRPYPPGLRTFTVRVTVPQGGLLAVQATFRYAFA</sequence>
<dbReference type="AlphaFoldDB" id="H0QWY2"/>
<keyword evidence="2" id="KW-1185">Reference proteome</keyword>
<evidence type="ECO:0000313" key="1">
    <source>
        <dbReference type="EMBL" id="GAB17333.1"/>
    </source>
</evidence>
<protein>
    <submittedName>
        <fullName evidence="1">Uncharacterized protein</fullName>
    </submittedName>
</protein>
<proteinExistence type="predicted"/>
<gene>
    <name evidence="1" type="ORF">GOEFS_027_00090</name>
</gene>
<accession>H0QWY2</accession>
<dbReference type="EMBL" id="BAEH01000027">
    <property type="protein sequence ID" value="GAB17333.1"/>
    <property type="molecule type" value="Genomic_DNA"/>
</dbReference>